<keyword evidence="1" id="KW-1133">Transmembrane helix</keyword>
<dbReference type="eggNOG" id="COG2453">
    <property type="taxonomic scope" value="Bacteria"/>
</dbReference>
<feature type="transmembrane region" description="Helical" evidence="1">
    <location>
        <begin position="52"/>
        <end position="72"/>
    </location>
</feature>
<protein>
    <submittedName>
        <fullName evidence="3">Ser/Thr and Tyr protein phosphatase</fullName>
    </submittedName>
</protein>
<organism evidence="3 4">
    <name type="scientific">Lysobacter dokdonensis DS-58</name>
    <dbReference type="NCBI Taxonomy" id="1300345"/>
    <lineage>
        <taxon>Bacteria</taxon>
        <taxon>Pseudomonadati</taxon>
        <taxon>Pseudomonadota</taxon>
        <taxon>Gammaproteobacteria</taxon>
        <taxon>Lysobacterales</taxon>
        <taxon>Lysobacteraceae</taxon>
        <taxon>Noviluteimonas</taxon>
    </lineage>
</organism>
<dbReference type="STRING" id="1300345.LF41_1590"/>
<dbReference type="PROSITE" id="PS50056">
    <property type="entry name" value="TYR_PHOSPHATASE_2"/>
    <property type="match status" value="1"/>
</dbReference>
<reference evidence="3 4" key="1">
    <citation type="submission" date="2014-09" db="EMBL/GenBank/DDBJ databases">
        <title>Genome sequences of Lysobacter dokdonensis DS-58.</title>
        <authorList>
            <person name="Kim J.F."/>
            <person name="Kwak M.-J."/>
        </authorList>
    </citation>
    <scope>NUCLEOTIDE SEQUENCE [LARGE SCALE GENOMIC DNA]</scope>
    <source>
        <strain evidence="3 4">DS-58</strain>
    </source>
</reference>
<proteinExistence type="predicted"/>
<dbReference type="PANTHER" id="PTHR47216">
    <property type="match status" value="1"/>
</dbReference>
<evidence type="ECO:0000256" key="1">
    <source>
        <dbReference type="SAM" id="Phobius"/>
    </source>
</evidence>
<sequence>MTTGSRPWRRALAWLSLLGPLFFASYGFANAMAARATDVRSIVFAWESHVPFLAWTIVPYWSIDFFYAASLFTCRDKREVDTHALRLLTAQVVSVACFLIWPLRFAFTRPETDGLFGWMFDVLLGFDKPFNQAPSLHIVLLVILWVRYGTLARGAWRWLLHAWFALIGVSVLTTFQHHFIDIPTGALAGWVCVWLWPAEGRAPWRGAAWARDAKRWRLCAAYAAGALACTALAVWLRGVAWWLLWPAVSLSLVALNYSVLGAAGFQKSTSDGRLSMASRWLFAPYLTAAWINSRWWTRAAPRPVHVADDVWLGRLPGRGERDGFDVVVDVSAELSMPAARPTDVFRPMLDLVVPEAAQLKGVARDIEAARVRGRVLVCCALGYSRSAASIAAWLVDSGRAASASVAIERVRAARPQIVLGHAHQRVIA</sequence>
<keyword evidence="4" id="KW-1185">Reference proteome</keyword>
<dbReference type="PATRIC" id="fig|1300345.3.peg.2659"/>
<feature type="transmembrane region" description="Helical" evidence="1">
    <location>
        <begin position="182"/>
        <end position="198"/>
    </location>
</feature>
<feature type="transmembrane region" description="Helical" evidence="1">
    <location>
        <begin position="242"/>
        <end position="265"/>
    </location>
</feature>
<feature type="transmembrane region" description="Helical" evidence="1">
    <location>
        <begin position="219"/>
        <end position="236"/>
    </location>
</feature>
<dbReference type="SMART" id="SM00195">
    <property type="entry name" value="DSPc"/>
    <property type="match status" value="1"/>
</dbReference>
<feature type="transmembrane region" description="Helical" evidence="1">
    <location>
        <begin position="158"/>
        <end position="176"/>
    </location>
</feature>
<name>A0A0A2WJ04_9GAMM</name>
<dbReference type="SUPFAM" id="SSF52799">
    <property type="entry name" value="(Phosphotyrosine protein) phosphatases II"/>
    <property type="match status" value="1"/>
</dbReference>
<feature type="transmembrane region" description="Helical" evidence="1">
    <location>
        <begin position="129"/>
        <end position="146"/>
    </location>
</feature>
<evidence type="ECO:0000313" key="4">
    <source>
        <dbReference type="Proteomes" id="UP000030518"/>
    </source>
</evidence>
<accession>A0A0A2WJ04</accession>
<dbReference type="Pfam" id="PF00782">
    <property type="entry name" value="DSPc"/>
    <property type="match status" value="1"/>
</dbReference>
<keyword evidence="1" id="KW-0812">Transmembrane</keyword>
<dbReference type="InterPro" id="IPR029021">
    <property type="entry name" value="Prot-tyrosine_phosphatase-like"/>
</dbReference>
<gene>
    <name evidence="3" type="ORF">LF41_1590</name>
</gene>
<dbReference type="AlphaFoldDB" id="A0A0A2WJ04"/>
<dbReference type="CDD" id="cd03386">
    <property type="entry name" value="PAP2_Aur1_like"/>
    <property type="match status" value="1"/>
</dbReference>
<dbReference type="InterPro" id="IPR000340">
    <property type="entry name" value="Dual-sp_phosphatase_cat-dom"/>
</dbReference>
<dbReference type="EMBL" id="JRKJ01000021">
    <property type="protein sequence ID" value="KGQ18235.1"/>
    <property type="molecule type" value="Genomic_DNA"/>
</dbReference>
<dbReference type="InterPro" id="IPR020422">
    <property type="entry name" value="TYR_PHOSPHATASE_DUAL_dom"/>
</dbReference>
<keyword evidence="1" id="KW-0472">Membrane</keyword>
<feature type="domain" description="Tyrosine specific protein phosphatases" evidence="2">
    <location>
        <begin position="357"/>
        <end position="425"/>
    </location>
</feature>
<dbReference type="eggNOG" id="COG0671">
    <property type="taxonomic scope" value="Bacteria"/>
</dbReference>
<dbReference type="RefSeq" id="WP_036170632.1">
    <property type="nucleotide sequence ID" value="NZ_JRKJ01000021.1"/>
</dbReference>
<evidence type="ECO:0000259" key="2">
    <source>
        <dbReference type="PROSITE" id="PS50056"/>
    </source>
</evidence>
<dbReference type="Gene3D" id="3.90.190.10">
    <property type="entry name" value="Protein tyrosine phosphatase superfamily"/>
    <property type="match status" value="1"/>
</dbReference>
<feature type="transmembrane region" description="Helical" evidence="1">
    <location>
        <begin position="84"/>
        <end position="103"/>
    </location>
</feature>
<dbReference type="Proteomes" id="UP000030518">
    <property type="component" value="Unassembled WGS sequence"/>
</dbReference>
<dbReference type="OrthoDB" id="256494at2"/>
<dbReference type="PANTHER" id="PTHR47216:SF4">
    <property type="entry name" value="OS01G0859400 PROTEIN"/>
    <property type="match status" value="1"/>
</dbReference>
<dbReference type="InterPro" id="IPR000387">
    <property type="entry name" value="Tyr_Pase_dom"/>
</dbReference>
<evidence type="ECO:0000313" key="3">
    <source>
        <dbReference type="EMBL" id="KGQ18235.1"/>
    </source>
</evidence>
<comment type="caution">
    <text evidence="3">The sequence shown here is derived from an EMBL/GenBank/DDBJ whole genome shotgun (WGS) entry which is preliminary data.</text>
</comment>